<dbReference type="PANTHER" id="PTHR30627:SF24">
    <property type="entry name" value="PENICILLIN-BINDING PROTEIN 4B"/>
    <property type="match status" value="1"/>
</dbReference>
<keyword evidence="4" id="KW-1185">Reference proteome</keyword>
<gene>
    <name evidence="3" type="ORF">QQX04_05240</name>
</gene>
<dbReference type="InterPro" id="IPR012338">
    <property type="entry name" value="Beta-lactam/transpept-like"/>
</dbReference>
<dbReference type="RefSeq" id="WP_301126899.1">
    <property type="nucleotide sequence ID" value="NZ_JAUHPV010000002.1"/>
</dbReference>
<dbReference type="PANTHER" id="PTHR30627">
    <property type="entry name" value="PEPTIDOGLYCAN D,D-TRANSPEPTIDASE"/>
    <property type="match status" value="1"/>
</dbReference>
<comment type="caution">
    <text evidence="3">The sequence shown here is derived from an EMBL/GenBank/DDBJ whole genome shotgun (WGS) entry which is preliminary data.</text>
</comment>
<dbReference type="InterPro" id="IPR001460">
    <property type="entry name" value="PCN-bd_Tpept"/>
</dbReference>
<feature type="domain" description="Penicillin-binding protein transpeptidase" evidence="1">
    <location>
        <begin position="155"/>
        <end position="476"/>
    </location>
</feature>
<organism evidence="3 4">
    <name type="scientific">Demequina zhanjiangensis</name>
    <dbReference type="NCBI Taxonomy" id="3051659"/>
    <lineage>
        <taxon>Bacteria</taxon>
        <taxon>Bacillati</taxon>
        <taxon>Actinomycetota</taxon>
        <taxon>Actinomycetes</taxon>
        <taxon>Micrococcales</taxon>
        <taxon>Demequinaceae</taxon>
        <taxon>Demequina</taxon>
    </lineage>
</organism>
<dbReference type="SUPFAM" id="SSF56519">
    <property type="entry name" value="Penicillin binding protein dimerisation domain"/>
    <property type="match status" value="1"/>
</dbReference>
<dbReference type="Gene3D" id="3.90.1310.10">
    <property type="entry name" value="Penicillin-binding protein 2a (Domain 2)"/>
    <property type="match status" value="1"/>
</dbReference>
<accession>A0ABT8FZS6</accession>
<dbReference type="Gene3D" id="3.40.710.10">
    <property type="entry name" value="DD-peptidase/beta-lactamase superfamily"/>
    <property type="match status" value="1"/>
</dbReference>
<reference evidence="3" key="1">
    <citation type="submission" date="2023-06" db="EMBL/GenBank/DDBJ databases">
        <title>SYSU T00b26.</title>
        <authorList>
            <person name="Gao L."/>
            <person name="Fang B.-Z."/>
            <person name="Li W.-J."/>
        </authorList>
    </citation>
    <scope>NUCLEOTIDE SEQUENCE</scope>
    <source>
        <strain evidence="3">SYSU T00b26</strain>
    </source>
</reference>
<proteinExistence type="predicted"/>
<feature type="domain" description="Penicillin binding protein A dimerisation" evidence="2">
    <location>
        <begin position="52"/>
        <end position="134"/>
    </location>
</feature>
<evidence type="ECO:0000313" key="3">
    <source>
        <dbReference type="EMBL" id="MDN4472394.1"/>
    </source>
</evidence>
<dbReference type="InterPro" id="IPR054120">
    <property type="entry name" value="PBPA_dimer"/>
</dbReference>
<evidence type="ECO:0000259" key="2">
    <source>
        <dbReference type="Pfam" id="PF21922"/>
    </source>
</evidence>
<dbReference type="Pfam" id="PF21922">
    <property type="entry name" value="PBP_dimer_2"/>
    <property type="match status" value="1"/>
</dbReference>
<evidence type="ECO:0000313" key="4">
    <source>
        <dbReference type="Proteomes" id="UP001172738"/>
    </source>
</evidence>
<sequence length="484" mass="50756">MNDPIRRLSVVALVLIMALMGGSTWIQVLNAGSLNDDPRNVRTLYREYGTYRGPIVVDGIAVAQSAAVDDPYGFQRSYTLGPVYAPVTGFYSVVYGRTGLEQAENTLLNGTSDALFWSRLGDLFAGEQQQGASVETTLDADLQQVAFDAMGDYSGAIVALDPSTGAVEAMVSTPSYDPNVLASHNASAVNDAYAELIDDPGDPLLNRTIAQTYPPGSVFKLVVSAAALEAGYTPETSIPAPDVLDLPQTEATIRNYQGESCDTNAEGRTTLADALRVSCNTAFASLGMSLQWEGIERMANAFGFEDSFDIPLTVAASQLPDDPNAPQTAQSSIGQYNVRSTPLQMAMVAAAIANDGVLMKPYMVSTIRSNSLQVIETTEPEVYSEPISTQSASELTDMMVDVVANGTGRSAQISGVEVAGKTGTAETGTDAPPYTWFVAFAPASDPEIAVAVLVEDGGEGATGGRVAAPIARQVIQAALSGGQG</sequence>
<dbReference type="Proteomes" id="UP001172738">
    <property type="component" value="Unassembled WGS sequence"/>
</dbReference>
<dbReference type="SUPFAM" id="SSF56601">
    <property type="entry name" value="beta-lactamase/transpeptidase-like"/>
    <property type="match status" value="1"/>
</dbReference>
<dbReference type="EMBL" id="JAUHPV010000002">
    <property type="protein sequence ID" value="MDN4472394.1"/>
    <property type="molecule type" value="Genomic_DNA"/>
</dbReference>
<dbReference type="Pfam" id="PF00905">
    <property type="entry name" value="Transpeptidase"/>
    <property type="match status" value="1"/>
</dbReference>
<name>A0ABT8FZS6_9MICO</name>
<dbReference type="InterPro" id="IPR050515">
    <property type="entry name" value="Beta-lactam/transpept"/>
</dbReference>
<protein>
    <submittedName>
        <fullName evidence="3">Penicillin-binding transpeptidase domain-containing protein</fullName>
    </submittedName>
</protein>
<evidence type="ECO:0000259" key="1">
    <source>
        <dbReference type="Pfam" id="PF00905"/>
    </source>
</evidence>
<dbReference type="InterPro" id="IPR036138">
    <property type="entry name" value="PBP_dimer_sf"/>
</dbReference>